<dbReference type="Pfam" id="PF21986">
    <property type="entry name" value="AH_C"/>
    <property type="match status" value="1"/>
</dbReference>
<dbReference type="AlphaFoldDB" id="A0A6L5YXB4"/>
<protein>
    <recommendedName>
        <fullName evidence="2">Allophanate hydrolase C-terminal domain-containing protein</fullName>
    </recommendedName>
</protein>
<keyword evidence="4" id="KW-1185">Reference proteome</keyword>
<reference evidence="3 4" key="1">
    <citation type="submission" date="2019-10" db="EMBL/GenBank/DDBJ databases">
        <title>Cognatihalovulum marinum gen. nov. sp. nov., a new member of the family Rhodobacteraceae isolated from deep seawater of the Northwest Indian Ocean.</title>
        <authorList>
            <person name="Ruan C."/>
            <person name="Wang J."/>
            <person name="Zheng X."/>
            <person name="Song L."/>
            <person name="Zhu Y."/>
            <person name="Huang Y."/>
            <person name="Lu Z."/>
            <person name="Du W."/>
            <person name="Huang L."/>
            <person name="Dai X."/>
        </authorList>
    </citation>
    <scope>NUCLEOTIDE SEQUENCE [LARGE SCALE GENOMIC DNA]</scope>
    <source>
        <strain evidence="3 4">2CG4</strain>
    </source>
</reference>
<accession>A0A6L5YXB4</accession>
<comment type="caution">
    <text evidence="3">The sequence shown here is derived from an EMBL/GenBank/DDBJ whole genome shotgun (WGS) entry which is preliminary data.</text>
</comment>
<dbReference type="Proteomes" id="UP000474957">
    <property type="component" value="Unassembled WGS sequence"/>
</dbReference>
<evidence type="ECO:0000259" key="2">
    <source>
        <dbReference type="Pfam" id="PF21986"/>
    </source>
</evidence>
<dbReference type="InterPro" id="IPR053844">
    <property type="entry name" value="AH_C"/>
</dbReference>
<name>A0A6L5YXB4_9RHOB</name>
<feature type="domain" description="Allophanate hydrolase C-terminal" evidence="2">
    <location>
        <begin position="22"/>
        <end position="91"/>
    </location>
</feature>
<sequence length="187" mass="19394">MSTQSGGSQFLGKGVSVATDEIELAVCGGHMSGLPLNAELTGRGARFLARTATAPGYRMYALAEGPPAGPGLLRIEKGRTIEVETWALPRAADPRHDPAAGRAAGEGAVGGILGRAGRAGHHRIRRLARLPACAARRRRLIAAAHGGLDNGARLGEGLAGGTRRRPAAPHEEFAPWRPSLIPPRSTG</sequence>
<organism evidence="3 4">
    <name type="scientific">Halovulum marinum</name>
    <dbReference type="NCBI Taxonomy" id="2662447"/>
    <lineage>
        <taxon>Bacteria</taxon>
        <taxon>Pseudomonadati</taxon>
        <taxon>Pseudomonadota</taxon>
        <taxon>Alphaproteobacteria</taxon>
        <taxon>Rhodobacterales</taxon>
        <taxon>Paracoccaceae</taxon>
        <taxon>Halovulum</taxon>
    </lineage>
</organism>
<dbReference type="Gene3D" id="3.10.490.10">
    <property type="entry name" value="Gamma-glutamyl cyclotransferase-like"/>
    <property type="match status" value="1"/>
</dbReference>
<feature type="region of interest" description="Disordered" evidence="1">
    <location>
        <begin position="151"/>
        <end position="187"/>
    </location>
</feature>
<proteinExistence type="predicted"/>
<evidence type="ECO:0000256" key="1">
    <source>
        <dbReference type="SAM" id="MobiDB-lite"/>
    </source>
</evidence>
<evidence type="ECO:0000313" key="4">
    <source>
        <dbReference type="Proteomes" id="UP000474957"/>
    </source>
</evidence>
<evidence type="ECO:0000313" key="3">
    <source>
        <dbReference type="EMBL" id="MSU88502.1"/>
    </source>
</evidence>
<dbReference type="EMBL" id="WIND01000001">
    <property type="protein sequence ID" value="MSU88502.1"/>
    <property type="molecule type" value="Genomic_DNA"/>
</dbReference>
<gene>
    <name evidence="3" type="ORF">GE300_02575</name>
</gene>